<dbReference type="EMBL" id="VMHM01000008">
    <property type="protein sequence ID" value="TSJ98823.1"/>
    <property type="molecule type" value="Genomic_DNA"/>
</dbReference>
<feature type="transmembrane region" description="Helical" evidence="1">
    <location>
        <begin position="206"/>
        <end position="226"/>
    </location>
</feature>
<organism evidence="2 3">
    <name type="scientific">Gilliamella apicola</name>
    <dbReference type="NCBI Taxonomy" id="1196095"/>
    <lineage>
        <taxon>Bacteria</taxon>
        <taxon>Pseudomonadati</taxon>
        <taxon>Pseudomonadota</taxon>
        <taxon>Gammaproteobacteria</taxon>
        <taxon>Orbales</taxon>
        <taxon>Orbaceae</taxon>
        <taxon>Gilliamella</taxon>
    </lineage>
</organism>
<dbReference type="InterPro" id="IPR048130">
    <property type="entry name" value="T6SS_ExIF-like"/>
</dbReference>
<dbReference type="RefSeq" id="WP_144091883.1">
    <property type="nucleotide sequence ID" value="NZ_VMHM01000008.1"/>
</dbReference>
<dbReference type="Proteomes" id="UP000319483">
    <property type="component" value="Unassembled WGS sequence"/>
</dbReference>
<reference evidence="2 3" key="1">
    <citation type="submission" date="2019-07" db="EMBL/GenBank/DDBJ databases">
        <title>Gilliamella genomes.</title>
        <authorList>
            <person name="Zheng H."/>
        </authorList>
    </citation>
    <scope>NUCLEOTIDE SEQUENCE [LARGE SCALE GENOMIC DNA]</scope>
    <source>
        <strain evidence="2 3">W8127</strain>
    </source>
</reference>
<gene>
    <name evidence="2" type="ORF">FPQ15_06595</name>
</gene>
<keyword evidence="1" id="KW-0812">Transmembrane</keyword>
<evidence type="ECO:0000313" key="2">
    <source>
        <dbReference type="EMBL" id="TSJ98823.1"/>
    </source>
</evidence>
<protein>
    <submittedName>
        <fullName evidence="2">Uncharacterized protein</fullName>
    </submittedName>
</protein>
<feature type="transmembrane region" description="Helical" evidence="1">
    <location>
        <begin position="169"/>
        <end position="190"/>
    </location>
</feature>
<name>A0A556SCD9_9GAMM</name>
<dbReference type="AlphaFoldDB" id="A0A556SCD9"/>
<comment type="caution">
    <text evidence="2">The sequence shown here is derived from an EMBL/GenBank/DDBJ whole genome shotgun (WGS) entry which is preliminary data.</text>
</comment>
<evidence type="ECO:0000313" key="3">
    <source>
        <dbReference type="Proteomes" id="UP000319483"/>
    </source>
</evidence>
<proteinExistence type="predicted"/>
<sequence>MSIKDFYKIQKEVENRSWRHQPTKPVLPCLGNEFIAIRGKIERIDKEVEKAGFEIESYEHVKKSIQKMHEGAKIGAILGTLRGQYGLTGGAYVEPLSRKANFVNVQINNEIYRGWVGDCPFEAGDEVEVVVEWQNDHYELYAIAKPDERIISVCPNCFRGRWAYFFYTFPRAIITLLIISLVMTGFYIHYNDLDSVLTLNKEYKRYISFSTFFFGSVTTLGLYMAIKDSLTTKVKIAEQIFKALNLEKLTRIDLRKKTNRKVRRLKRQGTYQLNSLKPKIILLTWMNDNYLFYY</sequence>
<evidence type="ECO:0000256" key="1">
    <source>
        <dbReference type="SAM" id="Phobius"/>
    </source>
</evidence>
<keyword evidence="1" id="KW-0472">Membrane</keyword>
<dbReference type="NCBIfam" id="NF041560">
    <property type="entry name" value="T6SS_Burk_ExIF"/>
    <property type="match status" value="1"/>
</dbReference>
<accession>A0A556SCD9</accession>
<keyword evidence="1" id="KW-1133">Transmembrane helix</keyword>